<evidence type="ECO:0000313" key="5">
    <source>
        <dbReference type="EMBL" id="OSC38739.1"/>
    </source>
</evidence>
<evidence type="ECO:0000256" key="1">
    <source>
        <dbReference type="ARBA" id="ARBA00022603"/>
    </source>
</evidence>
<evidence type="ECO:0000259" key="4">
    <source>
        <dbReference type="Pfam" id="PF08241"/>
    </source>
</evidence>
<dbReference type="InterPro" id="IPR013216">
    <property type="entry name" value="Methyltransf_11"/>
</dbReference>
<proteinExistence type="predicted"/>
<sequence length="268" mass="28877">MSTQVDYKSLGLTAAENYQRCFVPVIPGPLAGDLIELIAPQPGEFVVDVACGTGVVARLVAERVGAEGRVVGVDLNPDMLRIARVIPAAAPIEWRQANAEALPLPDDSYDLVLCQLGLMFVPDQTAAVSEMRRVLSTGGRVAISVPAEMPRLWKVFADALGAHIAPELTGFVTLVFSLTDPNVITGLLREAGFDEVTVTTTTKTLRLPAAKDFVWQYISATPLAELVAAADDDRRHRLESEVVAEWETYVDGDGLAYDQQMLIATASK</sequence>
<keyword evidence="3" id="KW-0949">S-adenosyl-L-methionine</keyword>
<dbReference type="InterPro" id="IPR029063">
    <property type="entry name" value="SAM-dependent_MTases_sf"/>
</dbReference>
<dbReference type="EMBL" id="NCXP01000032">
    <property type="protein sequence ID" value="OSC38739.1"/>
    <property type="molecule type" value="Genomic_DNA"/>
</dbReference>
<dbReference type="CDD" id="cd02440">
    <property type="entry name" value="AdoMet_MTases"/>
    <property type="match status" value="1"/>
</dbReference>
<dbReference type="Proteomes" id="UP000193247">
    <property type="component" value="Unassembled WGS sequence"/>
</dbReference>
<dbReference type="GO" id="GO:0032259">
    <property type="term" value="P:methylation"/>
    <property type="evidence" value="ECO:0007669"/>
    <property type="project" value="UniProtKB-KW"/>
</dbReference>
<name>A0A1X2LQP8_9MYCO</name>
<accession>A0A1X2LQP8</accession>
<dbReference type="RefSeq" id="WP_085326865.1">
    <property type="nucleotide sequence ID" value="NZ_NCXP01000032.1"/>
</dbReference>
<evidence type="ECO:0000313" key="6">
    <source>
        <dbReference type="Proteomes" id="UP000193247"/>
    </source>
</evidence>
<comment type="caution">
    <text evidence="5">The sequence shown here is derived from an EMBL/GenBank/DDBJ whole genome shotgun (WGS) entry which is preliminary data.</text>
</comment>
<keyword evidence="6" id="KW-1185">Reference proteome</keyword>
<keyword evidence="1" id="KW-0489">Methyltransferase</keyword>
<evidence type="ECO:0000256" key="3">
    <source>
        <dbReference type="ARBA" id="ARBA00022691"/>
    </source>
</evidence>
<organism evidence="5 6">
    <name type="scientific">Mycobacterium decipiens</name>
    <dbReference type="NCBI Taxonomy" id="1430326"/>
    <lineage>
        <taxon>Bacteria</taxon>
        <taxon>Bacillati</taxon>
        <taxon>Actinomycetota</taxon>
        <taxon>Actinomycetes</taxon>
        <taxon>Mycobacteriales</taxon>
        <taxon>Mycobacteriaceae</taxon>
        <taxon>Mycobacterium</taxon>
    </lineage>
</organism>
<dbReference type="STRING" id="1430326.B8W66_19245"/>
<keyword evidence="2" id="KW-0808">Transferase</keyword>
<dbReference type="InterPro" id="IPR004033">
    <property type="entry name" value="UbiE/COQ5_MeTrFase"/>
</dbReference>
<dbReference type="PANTHER" id="PTHR43591:SF24">
    <property type="entry name" value="2-METHOXY-6-POLYPRENYL-1,4-BENZOQUINOL METHYLASE, MITOCHONDRIAL"/>
    <property type="match status" value="1"/>
</dbReference>
<dbReference type="Pfam" id="PF08241">
    <property type="entry name" value="Methyltransf_11"/>
    <property type="match status" value="1"/>
</dbReference>
<dbReference type="PROSITE" id="PS51608">
    <property type="entry name" value="SAM_MT_UBIE"/>
    <property type="match status" value="1"/>
</dbReference>
<dbReference type="AlphaFoldDB" id="A0A1X2LQP8"/>
<dbReference type="SUPFAM" id="SSF53335">
    <property type="entry name" value="S-adenosyl-L-methionine-dependent methyltransferases"/>
    <property type="match status" value="1"/>
</dbReference>
<protein>
    <recommendedName>
        <fullName evidence="4">Methyltransferase type 11 domain-containing protein</fullName>
    </recommendedName>
</protein>
<feature type="domain" description="Methyltransferase type 11" evidence="4">
    <location>
        <begin position="47"/>
        <end position="143"/>
    </location>
</feature>
<dbReference type="GO" id="GO:0008757">
    <property type="term" value="F:S-adenosylmethionine-dependent methyltransferase activity"/>
    <property type="evidence" value="ECO:0007669"/>
    <property type="project" value="InterPro"/>
</dbReference>
<gene>
    <name evidence="5" type="ORF">B8W66_19245</name>
</gene>
<dbReference type="Gene3D" id="3.40.50.150">
    <property type="entry name" value="Vaccinia Virus protein VP39"/>
    <property type="match status" value="1"/>
</dbReference>
<dbReference type="OrthoDB" id="65624at2"/>
<evidence type="ECO:0000256" key="2">
    <source>
        <dbReference type="ARBA" id="ARBA00022679"/>
    </source>
</evidence>
<reference evidence="5 6" key="1">
    <citation type="submission" date="2017-04" db="EMBL/GenBank/DDBJ databases">
        <title>The new phylogeny of genus Mycobacterium.</title>
        <authorList>
            <person name="Tortoli E."/>
            <person name="Trovato A."/>
            <person name="Cirillo D.M."/>
        </authorList>
    </citation>
    <scope>NUCLEOTIDE SEQUENCE [LARGE SCALE GENOMIC DNA]</scope>
    <source>
        <strain evidence="5 6">TBL 1200985</strain>
    </source>
</reference>
<dbReference type="PANTHER" id="PTHR43591">
    <property type="entry name" value="METHYLTRANSFERASE"/>
    <property type="match status" value="1"/>
</dbReference>